<gene>
    <name evidence="2" type="ORF">CEXT_15661</name>
</gene>
<dbReference type="Proteomes" id="UP001054945">
    <property type="component" value="Unassembled WGS sequence"/>
</dbReference>
<evidence type="ECO:0000256" key="1">
    <source>
        <dbReference type="SAM" id="MobiDB-lite"/>
    </source>
</evidence>
<proteinExistence type="predicted"/>
<evidence type="ECO:0000313" key="3">
    <source>
        <dbReference type="Proteomes" id="UP001054945"/>
    </source>
</evidence>
<feature type="region of interest" description="Disordered" evidence="1">
    <location>
        <begin position="76"/>
        <end position="96"/>
    </location>
</feature>
<name>A0AAV4MCH8_CAEEX</name>
<comment type="caution">
    <text evidence="2">The sequence shown here is derived from an EMBL/GenBank/DDBJ whole genome shotgun (WGS) entry which is preliminary data.</text>
</comment>
<dbReference type="EMBL" id="BPLR01002091">
    <property type="protein sequence ID" value="GIX69872.1"/>
    <property type="molecule type" value="Genomic_DNA"/>
</dbReference>
<protein>
    <submittedName>
        <fullName evidence="2">Uncharacterized protein</fullName>
    </submittedName>
</protein>
<reference evidence="2 3" key="1">
    <citation type="submission" date="2021-06" db="EMBL/GenBank/DDBJ databases">
        <title>Caerostris extrusa draft genome.</title>
        <authorList>
            <person name="Kono N."/>
            <person name="Arakawa K."/>
        </authorList>
    </citation>
    <scope>NUCLEOTIDE SEQUENCE [LARGE SCALE GENOMIC DNA]</scope>
</reference>
<sequence>MAGFQLATIVCWLSNWIKFHLLSTEETYCLLLAISIKCGEWAMMSWGGSAEKPRRNVMKEIGLKLLPIKGADRTRRHLSRLSDTSNPSLLEQKGTH</sequence>
<keyword evidence="3" id="KW-1185">Reference proteome</keyword>
<evidence type="ECO:0000313" key="2">
    <source>
        <dbReference type="EMBL" id="GIX69872.1"/>
    </source>
</evidence>
<accession>A0AAV4MCH8</accession>
<organism evidence="2 3">
    <name type="scientific">Caerostris extrusa</name>
    <name type="common">Bark spider</name>
    <name type="synonym">Caerostris bankana</name>
    <dbReference type="NCBI Taxonomy" id="172846"/>
    <lineage>
        <taxon>Eukaryota</taxon>
        <taxon>Metazoa</taxon>
        <taxon>Ecdysozoa</taxon>
        <taxon>Arthropoda</taxon>
        <taxon>Chelicerata</taxon>
        <taxon>Arachnida</taxon>
        <taxon>Araneae</taxon>
        <taxon>Araneomorphae</taxon>
        <taxon>Entelegynae</taxon>
        <taxon>Araneoidea</taxon>
        <taxon>Araneidae</taxon>
        <taxon>Caerostris</taxon>
    </lineage>
</organism>
<dbReference type="AlphaFoldDB" id="A0AAV4MCH8"/>